<dbReference type="AlphaFoldDB" id="A0A1I8FDC7"/>
<feature type="compositionally biased region" description="Low complexity" evidence="1">
    <location>
        <begin position="680"/>
        <end position="692"/>
    </location>
</feature>
<evidence type="ECO:0000256" key="1">
    <source>
        <dbReference type="SAM" id="MobiDB-lite"/>
    </source>
</evidence>
<evidence type="ECO:0000313" key="2">
    <source>
        <dbReference type="Proteomes" id="UP000095280"/>
    </source>
</evidence>
<feature type="region of interest" description="Disordered" evidence="1">
    <location>
        <begin position="101"/>
        <end position="155"/>
    </location>
</feature>
<keyword evidence="2" id="KW-1185">Reference proteome</keyword>
<protein>
    <submittedName>
        <fullName evidence="3">ANK_REP_REGION domain-containing protein</fullName>
    </submittedName>
</protein>
<proteinExistence type="predicted"/>
<feature type="compositionally biased region" description="Pro residues" evidence="1">
    <location>
        <begin position="226"/>
        <end position="238"/>
    </location>
</feature>
<feature type="region of interest" description="Disordered" evidence="1">
    <location>
        <begin position="568"/>
        <end position="592"/>
    </location>
</feature>
<reference evidence="3" key="1">
    <citation type="submission" date="2016-11" db="UniProtKB">
        <authorList>
            <consortium name="WormBaseParasite"/>
        </authorList>
    </citation>
    <scope>IDENTIFICATION</scope>
</reference>
<feature type="region of interest" description="Disordered" evidence="1">
    <location>
        <begin position="9"/>
        <end position="74"/>
    </location>
</feature>
<dbReference type="GO" id="GO:0000175">
    <property type="term" value="F:3'-5'-RNA exonuclease activity"/>
    <property type="evidence" value="ECO:0007669"/>
    <property type="project" value="TreeGrafter"/>
</dbReference>
<organism evidence="2 3">
    <name type="scientific">Macrostomum lignano</name>
    <dbReference type="NCBI Taxonomy" id="282301"/>
    <lineage>
        <taxon>Eukaryota</taxon>
        <taxon>Metazoa</taxon>
        <taxon>Spiralia</taxon>
        <taxon>Lophotrochozoa</taxon>
        <taxon>Platyhelminthes</taxon>
        <taxon>Rhabditophora</taxon>
        <taxon>Macrostomorpha</taxon>
        <taxon>Macrostomida</taxon>
        <taxon>Macrostomidae</taxon>
        <taxon>Macrostomum</taxon>
    </lineage>
</organism>
<sequence length="887" mass="95407">IAGIGAAGCSLFNAPPASSSGGGGGGGFAGRRSSTSSSTPTALNRQILRSWATRGKGGGGVVGGGGSGGYLRGRQQRLSSGKRGWRLQALLSVIRSALGWGERPTAPDSNAAAGGGAVGKEGQLAEPEAQRPSAVSPDLLTESTADSAPPPAVEDVEEADMRHAEEVISSIDAEHRLIELAPSQPPPRCDCVNRNWRILPASPCLEYRSENGKMIAIRSGEGHEPGPGPRPSGGPPAPIANGPWPEPGEVVRIVSSFNNKCFVGSLSMHRSHRRGSPVQPRDRRGCRSMLGAVLACHCSLSWAWRCGPGRAPAAAPVAEVLPLNTDVATIEAPRRPSWWRLAIEELPFPPAALEDVAKTFYITKQDRKDRRFHRSVWVSTSPTCRTLCRQSRPSTRGPSPVHLSLPGSAGNPDAARGVEQRLLLAASRRREAGLLRHLSDWPQRRRAELPLLQSPFIKSCCRLSYEEAEQMLNSDEFPPIGGVQPFLRCAQLCASCISWLKSFRKERLSKAALGFSVANKLQFTCPDGVNGVPPADEGKRMHEWSHQLVEEWMLKANVPRQRTLRQVEAPDAGPAPSATSAQRHPARPGGDSWCRWPDGGCVDRTTRNSAASQATLAIMQMSLAEYICTGYHPDRDSWRHSLLEVPSVHAFHFAYTCDTPTCSVHRQLVGALGLSSPTTQAQQQQQQQQQRAAGRRSGGSPGHVVQQVRASAPSERRRAAQPAPSFSMRAPLRRHHRAPSEGSSRLPSLSAGSAWSAPGPGGETAAEGLQTWCFPPAGSCPHRLTLKLNFRSEVPVYLERNGRSAPHSLSIVADSDESELRRDFGILTKSLAPLVRLRCCCRLGSEGAREAKRLAKEGRICRTARPPGAAKAAEAAARCDKQQESVA</sequence>
<feature type="compositionally biased region" description="Low complexity" evidence="1">
    <location>
        <begin position="30"/>
        <end position="41"/>
    </location>
</feature>
<evidence type="ECO:0000313" key="3">
    <source>
        <dbReference type="WBParaSite" id="maker-unitig_29454-snap-gene-0.2-mRNA-1"/>
    </source>
</evidence>
<dbReference type="PANTHER" id="PTHR23355:SF9">
    <property type="entry name" value="DIS3-LIKE EXONUCLEASE 2"/>
    <property type="match status" value="1"/>
</dbReference>
<dbReference type="WBParaSite" id="maker-unitig_29454-snap-gene-0.2-mRNA-1">
    <property type="protein sequence ID" value="maker-unitig_29454-snap-gene-0.2-mRNA-1"/>
    <property type="gene ID" value="maker-unitig_29454-snap-gene-0.2"/>
</dbReference>
<feature type="region of interest" description="Disordered" evidence="1">
    <location>
        <begin position="218"/>
        <end position="245"/>
    </location>
</feature>
<feature type="compositionally biased region" description="Low complexity" evidence="1">
    <location>
        <begin position="746"/>
        <end position="763"/>
    </location>
</feature>
<dbReference type="GO" id="GO:0006402">
    <property type="term" value="P:mRNA catabolic process"/>
    <property type="evidence" value="ECO:0007669"/>
    <property type="project" value="TreeGrafter"/>
</dbReference>
<feature type="region of interest" description="Disordered" evidence="1">
    <location>
        <begin position="388"/>
        <end position="412"/>
    </location>
</feature>
<dbReference type="Proteomes" id="UP000095280">
    <property type="component" value="Unplaced"/>
</dbReference>
<dbReference type="PANTHER" id="PTHR23355">
    <property type="entry name" value="RIBONUCLEASE"/>
    <property type="match status" value="1"/>
</dbReference>
<dbReference type="SUPFAM" id="SSF50249">
    <property type="entry name" value="Nucleic acid-binding proteins"/>
    <property type="match status" value="1"/>
</dbReference>
<accession>A0A1I8FDC7</accession>
<name>A0A1I8FDC7_9PLAT</name>
<feature type="region of interest" description="Disordered" evidence="1">
    <location>
        <begin position="679"/>
        <end position="763"/>
    </location>
</feature>
<feature type="compositionally biased region" description="Polar residues" evidence="1">
    <location>
        <begin position="388"/>
        <end position="397"/>
    </location>
</feature>
<feature type="compositionally biased region" description="Gly residues" evidence="1">
    <location>
        <begin position="55"/>
        <end position="71"/>
    </location>
</feature>
<dbReference type="InterPro" id="IPR012340">
    <property type="entry name" value="NA-bd_OB-fold"/>
</dbReference>
<feature type="compositionally biased region" description="Gly residues" evidence="1">
    <location>
        <begin position="20"/>
        <end position="29"/>
    </location>
</feature>
<dbReference type="InterPro" id="IPR050180">
    <property type="entry name" value="RNR_Ribonuclease"/>
</dbReference>
<dbReference type="GO" id="GO:0000932">
    <property type="term" value="C:P-body"/>
    <property type="evidence" value="ECO:0007669"/>
    <property type="project" value="TreeGrafter"/>
</dbReference>